<evidence type="ECO:0000313" key="2">
    <source>
        <dbReference type="Proteomes" id="UP000188268"/>
    </source>
</evidence>
<dbReference type="Gramene" id="OMP03405">
    <property type="protein sequence ID" value="OMP03405"/>
    <property type="gene ID" value="CCACVL1_02436"/>
</dbReference>
<sequence length="76" mass="8740">MTAAADFKVKAKRSREEERGRQIAFIWRQAADEGHVELLGEKEVEKEQNEDEMEVERVQTIASSVLSKDNVSTEFK</sequence>
<organism evidence="1 2">
    <name type="scientific">Corchorus capsularis</name>
    <name type="common">Jute</name>
    <dbReference type="NCBI Taxonomy" id="210143"/>
    <lineage>
        <taxon>Eukaryota</taxon>
        <taxon>Viridiplantae</taxon>
        <taxon>Streptophyta</taxon>
        <taxon>Embryophyta</taxon>
        <taxon>Tracheophyta</taxon>
        <taxon>Spermatophyta</taxon>
        <taxon>Magnoliopsida</taxon>
        <taxon>eudicotyledons</taxon>
        <taxon>Gunneridae</taxon>
        <taxon>Pentapetalae</taxon>
        <taxon>rosids</taxon>
        <taxon>malvids</taxon>
        <taxon>Malvales</taxon>
        <taxon>Malvaceae</taxon>
        <taxon>Grewioideae</taxon>
        <taxon>Apeibeae</taxon>
        <taxon>Corchorus</taxon>
    </lineage>
</organism>
<keyword evidence="2" id="KW-1185">Reference proteome</keyword>
<comment type="caution">
    <text evidence="1">The sequence shown here is derived from an EMBL/GenBank/DDBJ whole genome shotgun (WGS) entry which is preliminary data.</text>
</comment>
<gene>
    <name evidence="1" type="ORF">CCACVL1_02436</name>
</gene>
<reference evidence="1 2" key="1">
    <citation type="submission" date="2013-09" db="EMBL/GenBank/DDBJ databases">
        <title>Corchorus capsularis genome sequencing.</title>
        <authorList>
            <person name="Alam M."/>
            <person name="Haque M.S."/>
            <person name="Islam M.S."/>
            <person name="Emdad E.M."/>
            <person name="Islam M.M."/>
            <person name="Ahmed B."/>
            <person name="Halim A."/>
            <person name="Hossen Q.M.M."/>
            <person name="Hossain M.Z."/>
            <person name="Ahmed R."/>
            <person name="Khan M.M."/>
            <person name="Islam R."/>
            <person name="Rashid M.M."/>
            <person name="Khan S.A."/>
            <person name="Rahman M.S."/>
            <person name="Alam M."/>
        </authorList>
    </citation>
    <scope>NUCLEOTIDE SEQUENCE [LARGE SCALE GENOMIC DNA]</scope>
    <source>
        <strain evidence="2">cv. CVL-1</strain>
        <tissue evidence="1">Whole seedling</tissue>
    </source>
</reference>
<protein>
    <submittedName>
        <fullName evidence="1">Uncharacterized protein</fullName>
    </submittedName>
</protein>
<accession>A0A1R3K8I3</accession>
<dbReference type="EMBL" id="AWWV01006063">
    <property type="protein sequence ID" value="OMP03405.1"/>
    <property type="molecule type" value="Genomic_DNA"/>
</dbReference>
<dbReference type="Proteomes" id="UP000188268">
    <property type="component" value="Unassembled WGS sequence"/>
</dbReference>
<proteinExistence type="predicted"/>
<evidence type="ECO:0000313" key="1">
    <source>
        <dbReference type="EMBL" id="OMP03405.1"/>
    </source>
</evidence>
<name>A0A1R3K8I3_COCAP</name>
<dbReference type="AlphaFoldDB" id="A0A1R3K8I3"/>
<feature type="non-terminal residue" evidence="1">
    <location>
        <position position="76"/>
    </location>
</feature>